<evidence type="ECO:0000256" key="1">
    <source>
        <dbReference type="ARBA" id="ARBA00004127"/>
    </source>
</evidence>
<evidence type="ECO:0000256" key="7">
    <source>
        <dbReference type="SAM" id="Phobius"/>
    </source>
</evidence>
<feature type="transmembrane region" description="Helical" evidence="7">
    <location>
        <begin position="41"/>
        <end position="59"/>
    </location>
</feature>
<keyword evidence="4 7" id="KW-0812">Transmembrane</keyword>
<evidence type="ECO:0000256" key="4">
    <source>
        <dbReference type="ARBA" id="ARBA00022692"/>
    </source>
</evidence>
<comment type="similarity">
    <text evidence="2">Belongs to the major facilitator superfamily.</text>
</comment>
<feature type="transmembrane region" description="Helical" evidence="7">
    <location>
        <begin position="210"/>
        <end position="229"/>
    </location>
</feature>
<dbReference type="SUPFAM" id="SSF103473">
    <property type="entry name" value="MFS general substrate transporter"/>
    <property type="match status" value="1"/>
</dbReference>
<feature type="transmembrane region" description="Helical" evidence="7">
    <location>
        <begin position="327"/>
        <end position="349"/>
    </location>
</feature>
<dbReference type="Gene3D" id="1.20.1250.20">
    <property type="entry name" value="MFS general substrate transporter like domains"/>
    <property type="match status" value="2"/>
</dbReference>
<accession>A0ABN6NWM5</accession>
<protein>
    <recommendedName>
        <fullName evidence="8">Major facilitator superfamily (MFS) profile domain-containing protein</fullName>
    </recommendedName>
</protein>
<dbReference type="InterPro" id="IPR051788">
    <property type="entry name" value="MFS_Transporter"/>
</dbReference>
<feature type="transmembrane region" description="Helical" evidence="7">
    <location>
        <begin position="71"/>
        <end position="92"/>
    </location>
</feature>
<evidence type="ECO:0000313" key="10">
    <source>
        <dbReference type="Proteomes" id="UP000831327"/>
    </source>
</evidence>
<dbReference type="InterPro" id="IPR020846">
    <property type="entry name" value="MFS_dom"/>
</dbReference>
<name>A0ABN6NWM5_9PROT</name>
<keyword evidence="6 7" id="KW-0472">Membrane</keyword>
<evidence type="ECO:0000256" key="2">
    <source>
        <dbReference type="ARBA" id="ARBA00008335"/>
    </source>
</evidence>
<feature type="transmembrane region" description="Helical" evidence="7">
    <location>
        <begin position="241"/>
        <end position="261"/>
    </location>
</feature>
<feature type="transmembrane region" description="Helical" evidence="7">
    <location>
        <begin position="297"/>
        <end position="315"/>
    </location>
</feature>
<feature type="transmembrane region" description="Helical" evidence="7">
    <location>
        <begin position="273"/>
        <end position="291"/>
    </location>
</feature>
<dbReference type="PROSITE" id="PS50850">
    <property type="entry name" value="MFS"/>
    <property type="match status" value="1"/>
</dbReference>
<keyword evidence="10" id="KW-1185">Reference proteome</keyword>
<reference evidence="9 10" key="1">
    <citation type="journal article" date="2016" name="Microbes Environ.">
        <title>Phylogenetically diverse aerobic anoxygenic phototrophic bacteria isolated from epilithic biofilms in Tama river, Japan.</title>
        <authorList>
            <person name="Hirose S."/>
            <person name="Matsuura K."/>
            <person name="Haruta S."/>
        </authorList>
    </citation>
    <scope>NUCLEOTIDE SEQUENCE [LARGE SCALE GENOMIC DNA]</scope>
    <source>
        <strain evidence="9 10">S08</strain>
    </source>
</reference>
<sequence>MPRDIGDRVPLLALAFLAFVGLGLPDPLPGTLWPELRPHYAQPHGALGLVLAAMATGYLTASILAGRAMQALGIGALLAASIAATAAAALGQAFAPPWLAFVALAMLAGFGSGAVDAALNTFAALRFAPRHLNWLHACWGLGATLGPGLATALLAIGAGWQAGYAAVGVVLAVLAVAFAATRARWQDGAGADAPPLPALSALRQPMVRRLIVVFFLLAGVEASAGQWAATVLVESRGATPAIAAGASTLFWAALALGRVAMGVVVDRIGADRLVRIAAPVAAVAALGFALAPRGLDLVALAVLAVALSPLFPTLVARTPARLGAATAMHAVGFQVAAATVGVAVLPGVIGLAVQAFGAGVAPLLVAALTAVLAVQVRRLA</sequence>
<dbReference type="InterPro" id="IPR036259">
    <property type="entry name" value="MFS_trans_sf"/>
</dbReference>
<dbReference type="InterPro" id="IPR011701">
    <property type="entry name" value="MFS"/>
</dbReference>
<keyword evidence="3" id="KW-0813">Transport</keyword>
<keyword evidence="5 7" id="KW-1133">Transmembrane helix</keyword>
<gene>
    <name evidence="9" type="ORF">Rmf_02270</name>
</gene>
<feature type="transmembrane region" description="Helical" evidence="7">
    <location>
        <begin position="355"/>
        <end position="374"/>
    </location>
</feature>
<proteinExistence type="inferred from homology"/>
<feature type="transmembrane region" description="Helical" evidence="7">
    <location>
        <begin position="134"/>
        <end position="156"/>
    </location>
</feature>
<dbReference type="Proteomes" id="UP000831327">
    <property type="component" value="Chromosome"/>
</dbReference>
<evidence type="ECO:0000256" key="6">
    <source>
        <dbReference type="ARBA" id="ARBA00023136"/>
    </source>
</evidence>
<feature type="domain" description="Major facilitator superfamily (MFS) profile" evidence="8">
    <location>
        <begin position="11"/>
        <end position="380"/>
    </location>
</feature>
<dbReference type="Pfam" id="PF07690">
    <property type="entry name" value="MFS_1"/>
    <property type="match status" value="1"/>
</dbReference>
<dbReference type="PANTHER" id="PTHR23514:SF3">
    <property type="entry name" value="BYPASS OF STOP CODON PROTEIN 6"/>
    <property type="match status" value="1"/>
</dbReference>
<dbReference type="EMBL" id="AP025637">
    <property type="protein sequence ID" value="BDG70298.1"/>
    <property type="molecule type" value="Genomic_DNA"/>
</dbReference>
<evidence type="ECO:0000256" key="3">
    <source>
        <dbReference type="ARBA" id="ARBA00022448"/>
    </source>
</evidence>
<evidence type="ECO:0000313" key="9">
    <source>
        <dbReference type="EMBL" id="BDG70298.1"/>
    </source>
</evidence>
<comment type="subcellular location">
    <subcellularLocation>
        <location evidence="1">Endomembrane system</location>
        <topology evidence="1">Multi-pass membrane protein</topology>
    </subcellularLocation>
</comment>
<feature type="transmembrane region" description="Helical" evidence="7">
    <location>
        <begin position="98"/>
        <end position="122"/>
    </location>
</feature>
<evidence type="ECO:0000259" key="8">
    <source>
        <dbReference type="PROSITE" id="PS50850"/>
    </source>
</evidence>
<organism evidence="9 10">
    <name type="scientific">Roseomonas fluvialis</name>
    <dbReference type="NCBI Taxonomy" id="1750527"/>
    <lineage>
        <taxon>Bacteria</taxon>
        <taxon>Pseudomonadati</taxon>
        <taxon>Pseudomonadota</taxon>
        <taxon>Alphaproteobacteria</taxon>
        <taxon>Acetobacterales</taxon>
        <taxon>Roseomonadaceae</taxon>
        <taxon>Roseomonas</taxon>
    </lineage>
</organism>
<evidence type="ECO:0000256" key="5">
    <source>
        <dbReference type="ARBA" id="ARBA00022989"/>
    </source>
</evidence>
<dbReference type="PANTHER" id="PTHR23514">
    <property type="entry name" value="BYPASS OF STOP CODON PROTEIN 6"/>
    <property type="match status" value="1"/>
</dbReference>
<feature type="transmembrane region" description="Helical" evidence="7">
    <location>
        <begin position="162"/>
        <end position="180"/>
    </location>
</feature>